<keyword evidence="2" id="KW-0805">Transcription regulation</keyword>
<comment type="similarity">
    <text evidence="1">Belongs to the LysR transcriptional regulatory family.</text>
</comment>
<dbReference type="SUPFAM" id="SSF53850">
    <property type="entry name" value="Periplasmic binding protein-like II"/>
    <property type="match status" value="1"/>
</dbReference>
<evidence type="ECO:0000256" key="4">
    <source>
        <dbReference type="ARBA" id="ARBA00023163"/>
    </source>
</evidence>
<dbReference type="InterPro" id="IPR000847">
    <property type="entry name" value="LysR_HTH_N"/>
</dbReference>
<dbReference type="Gene3D" id="3.40.190.10">
    <property type="entry name" value="Periplasmic binding protein-like II"/>
    <property type="match status" value="2"/>
</dbReference>
<dbReference type="GO" id="GO:0032993">
    <property type="term" value="C:protein-DNA complex"/>
    <property type="evidence" value="ECO:0007669"/>
    <property type="project" value="TreeGrafter"/>
</dbReference>
<dbReference type="RefSeq" id="WP_089294172.1">
    <property type="nucleotide sequence ID" value="NZ_BOMU01000035.1"/>
</dbReference>
<dbReference type="Pfam" id="PF00126">
    <property type="entry name" value="HTH_1"/>
    <property type="match status" value="1"/>
</dbReference>
<dbReference type="InterPro" id="IPR036388">
    <property type="entry name" value="WH-like_DNA-bd_sf"/>
</dbReference>
<dbReference type="AlphaFoldDB" id="A0A238YLT3"/>
<dbReference type="PANTHER" id="PTHR30346">
    <property type="entry name" value="TRANSCRIPTIONAL DUAL REGULATOR HCAR-RELATED"/>
    <property type="match status" value="1"/>
</dbReference>
<dbReference type="PROSITE" id="PS50931">
    <property type="entry name" value="HTH_LYSR"/>
    <property type="match status" value="1"/>
</dbReference>
<proteinExistence type="inferred from homology"/>
<sequence>MELRDIELFLTLAEELHFGRTAARLHVSQARVSQAISRQERLLGAPLFDRSNRRQTQLTPFGQQLRDDLQPVYAGLQKTMERARLAAQGITGVLRVGMLPINAHDYRAYWETFRTRHPQWKLRIQHAPFTDPFAGLRRGDIDVLVGWLPVEEPDLTVGPVLIAEPRVLAVAAEHELARHTSVTLEMAGDFQLPGGVNAPDYWFDAYIPPYSPRGRRIERSRTVSNNEEVLTLISTGELVTPYPAHMIRYSARPDIVYRPIRDITPLPYAILWHSESENDLIRAFARTVQDLGRHPLSE</sequence>
<evidence type="ECO:0000313" key="7">
    <source>
        <dbReference type="Proteomes" id="UP000198415"/>
    </source>
</evidence>
<dbReference type="GO" id="GO:0003700">
    <property type="term" value="F:DNA-binding transcription factor activity"/>
    <property type="evidence" value="ECO:0007669"/>
    <property type="project" value="InterPro"/>
</dbReference>
<dbReference type="Pfam" id="PF03466">
    <property type="entry name" value="LysR_substrate"/>
    <property type="match status" value="1"/>
</dbReference>
<reference evidence="6 7" key="1">
    <citation type="submission" date="2017-06" db="EMBL/GenBank/DDBJ databases">
        <authorList>
            <person name="Kim H.J."/>
            <person name="Triplett B.A."/>
        </authorList>
    </citation>
    <scope>NUCLEOTIDE SEQUENCE [LARGE SCALE GENOMIC DNA]</scope>
    <source>
        <strain evidence="6 7">DSM 43151</strain>
    </source>
</reference>
<dbReference type="OrthoDB" id="79118at2"/>
<protein>
    <submittedName>
        <fullName evidence="6">DNA-binding transcriptional regulator, LysR family</fullName>
    </submittedName>
</protein>
<keyword evidence="3 6" id="KW-0238">DNA-binding</keyword>
<accession>A0A238YLT3</accession>
<keyword evidence="7" id="KW-1185">Reference proteome</keyword>
<evidence type="ECO:0000256" key="1">
    <source>
        <dbReference type="ARBA" id="ARBA00009437"/>
    </source>
</evidence>
<dbReference type="Proteomes" id="UP000198415">
    <property type="component" value="Unassembled WGS sequence"/>
</dbReference>
<evidence type="ECO:0000256" key="2">
    <source>
        <dbReference type="ARBA" id="ARBA00023015"/>
    </source>
</evidence>
<dbReference type="Gene3D" id="1.10.10.10">
    <property type="entry name" value="Winged helix-like DNA-binding domain superfamily/Winged helix DNA-binding domain"/>
    <property type="match status" value="1"/>
</dbReference>
<evidence type="ECO:0000259" key="5">
    <source>
        <dbReference type="PROSITE" id="PS50931"/>
    </source>
</evidence>
<dbReference type="PANTHER" id="PTHR30346:SF0">
    <property type="entry name" value="HCA OPERON TRANSCRIPTIONAL ACTIVATOR HCAR"/>
    <property type="match status" value="1"/>
</dbReference>
<dbReference type="GO" id="GO:0003677">
    <property type="term" value="F:DNA binding"/>
    <property type="evidence" value="ECO:0007669"/>
    <property type="project" value="UniProtKB-KW"/>
</dbReference>
<feature type="domain" description="HTH lysR-type" evidence="5">
    <location>
        <begin position="1"/>
        <end position="59"/>
    </location>
</feature>
<dbReference type="InterPro" id="IPR005119">
    <property type="entry name" value="LysR_subst-bd"/>
</dbReference>
<keyword evidence="4" id="KW-0804">Transcription</keyword>
<name>A0A238YLT3_9ACTN</name>
<evidence type="ECO:0000256" key="3">
    <source>
        <dbReference type="ARBA" id="ARBA00023125"/>
    </source>
</evidence>
<dbReference type="EMBL" id="FZNR01000005">
    <property type="protein sequence ID" value="SNR72216.1"/>
    <property type="molecule type" value="Genomic_DNA"/>
</dbReference>
<evidence type="ECO:0000313" key="6">
    <source>
        <dbReference type="EMBL" id="SNR72216.1"/>
    </source>
</evidence>
<organism evidence="6 7">
    <name type="scientific">Actinoplanes regularis</name>
    <dbReference type="NCBI Taxonomy" id="52697"/>
    <lineage>
        <taxon>Bacteria</taxon>
        <taxon>Bacillati</taxon>
        <taxon>Actinomycetota</taxon>
        <taxon>Actinomycetes</taxon>
        <taxon>Micromonosporales</taxon>
        <taxon>Micromonosporaceae</taxon>
        <taxon>Actinoplanes</taxon>
    </lineage>
</organism>
<dbReference type="InterPro" id="IPR036390">
    <property type="entry name" value="WH_DNA-bd_sf"/>
</dbReference>
<dbReference type="SUPFAM" id="SSF46785">
    <property type="entry name" value="Winged helix' DNA-binding domain"/>
    <property type="match status" value="1"/>
</dbReference>
<gene>
    <name evidence="6" type="ORF">SAMN06264365_10521</name>
</gene>